<dbReference type="SUPFAM" id="SSF56219">
    <property type="entry name" value="DNase I-like"/>
    <property type="match status" value="1"/>
</dbReference>
<dbReference type="Gene3D" id="2.60.40.2840">
    <property type="match status" value="1"/>
</dbReference>
<sequence length="435" mass="50051">MAEKTDKLRFYFVTWNVATKYPEQDLHQLLGIGHNNAKELPDFYVVGLQEVKAQPQNMVMGMFTDDPWTKSLRETLKEHDYIKVRNQRLQGLVLNIFCQRQHLTHLRLIEAQFTRTGFGGMWGNKGAVSVRLNIYGVSICVVNSHLTPHDHLLAERISDYNVILNQHLFTTKDTSSIFYHDYVFWIGDLNFRLNGEELSAEEIDLLVKKNQLDLLLDKDQLMAVMHSGEAFSELIENDIKFPPTYKYEFGSQEFDFKRRPSWTDRILYKVNTDVYEGIRLKATQSTYTSHPSYVQSDHKPVTGEFEITIRADYEDQGVTFLPLTEWFIDEENSVSYKLTGSIGPSCGDWIGLFRNGFTSLDEYIVYEYVARGRSDVGSAPPQTDSITDRIYFSYSALQAPGMYQLVYVRQNGSTVGILGVSPPFPGYRRLQSNPL</sequence>
<evidence type="ECO:0000259" key="2">
    <source>
        <dbReference type="SMART" id="SM00128"/>
    </source>
</evidence>
<dbReference type="AlphaFoldDB" id="A0A6J0BLS1"/>
<dbReference type="PANTHER" id="PTHR11200">
    <property type="entry name" value="INOSITOL 5-PHOSPHATASE"/>
    <property type="match status" value="1"/>
</dbReference>
<comment type="similarity">
    <text evidence="1">Belongs to the inositol 1,4,5-trisphosphate 5-phosphatase type II family.</text>
</comment>
<dbReference type="GO" id="GO:0005886">
    <property type="term" value="C:plasma membrane"/>
    <property type="evidence" value="ECO:0007669"/>
    <property type="project" value="TreeGrafter"/>
</dbReference>
<dbReference type="GO" id="GO:0046856">
    <property type="term" value="P:phosphatidylinositol dephosphorylation"/>
    <property type="evidence" value="ECO:0007669"/>
    <property type="project" value="InterPro"/>
</dbReference>
<dbReference type="RefSeq" id="XP_015515197.1">
    <property type="nucleotide sequence ID" value="XM_015659711.2"/>
</dbReference>
<gene>
    <name evidence="4" type="primary">LOC107220917</name>
</gene>
<dbReference type="InterPro" id="IPR000300">
    <property type="entry name" value="IPPc"/>
</dbReference>
<organism evidence="4">
    <name type="scientific">Neodiprion lecontei</name>
    <name type="common">Redheaded pine sawfly</name>
    <dbReference type="NCBI Taxonomy" id="441921"/>
    <lineage>
        <taxon>Eukaryota</taxon>
        <taxon>Metazoa</taxon>
        <taxon>Ecdysozoa</taxon>
        <taxon>Arthropoda</taxon>
        <taxon>Hexapoda</taxon>
        <taxon>Insecta</taxon>
        <taxon>Pterygota</taxon>
        <taxon>Neoptera</taxon>
        <taxon>Endopterygota</taxon>
        <taxon>Hymenoptera</taxon>
        <taxon>Tenthredinoidea</taxon>
        <taxon>Diprionidae</taxon>
        <taxon>Diprioninae</taxon>
        <taxon>Neodiprion</taxon>
    </lineage>
</organism>
<evidence type="ECO:0000256" key="1">
    <source>
        <dbReference type="ARBA" id="ARBA00005910"/>
    </source>
</evidence>
<dbReference type="InterPro" id="IPR036691">
    <property type="entry name" value="Endo/exonu/phosph_ase_sf"/>
</dbReference>
<dbReference type="FunCoup" id="A0A6J0BLS1">
    <property type="interactions" value="1417"/>
</dbReference>
<dbReference type="GO" id="GO:0005737">
    <property type="term" value="C:cytoplasm"/>
    <property type="evidence" value="ECO:0007669"/>
    <property type="project" value="TreeGrafter"/>
</dbReference>
<proteinExistence type="inferred from homology"/>
<dbReference type="GeneID" id="107220917"/>
<dbReference type="GO" id="GO:0004439">
    <property type="term" value="F:phosphatidylinositol-4,5-bisphosphate 5-phosphatase activity"/>
    <property type="evidence" value="ECO:0007669"/>
    <property type="project" value="TreeGrafter"/>
</dbReference>
<dbReference type="Proteomes" id="UP000829291">
    <property type="component" value="Chromosome 5"/>
</dbReference>
<protein>
    <submittedName>
        <fullName evidence="4">Inositol polyphosphate 5-phosphatase K isoform X1</fullName>
    </submittedName>
</protein>
<keyword evidence="3" id="KW-1185">Reference proteome</keyword>
<dbReference type="InterPro" id="IPR046985">
    <property type="entry name" value="IP5"/>
</dbReference>
<evidence type="ECO:0000313" key="3">
    <source>
        <dbReference type="Proteomes" id="UP000829291"/>
    </source>
</evidence>
<dbReference type="KEGG" id="nlo:107220917"/>
<dbReference type="Pfam" id="PF22669">
    <property type="entry name" value="Exo_endo_phos2"/>
    <property type="match status" value="1"/>
</dbReference>
<dbReference type="FunFam" id="3.60.10.10:FF:000060">
    <property type="entry name" value="Uncharacterized protein, isoform C"/>
    <property type="match status" value="1"/>
</dbReference>
<dbReference type="InterPro" id="IPR041611">
    <property type="entry name" value="SKICH"/>
</dbReference>
<dbReference type="OrthoDB" id="62798at2759"/>
<dbReference type="Gene3D" id="3.60.10.10">
    <property type="entry name" value="Endonuclease/exonuclease/phosphatase"/>
    <property type="match status" value="1"/>
</dbReference>
<reference evidence="4" key="1">
    <citation type="submission" date="2025-08" db="UniProtKB">
        <authorList>
            <consortium name="RefSeq"/>
        </authorList>
    </citation>
    <scope>IDENTIFICATION</scope>
    <source>
        <tissue evidence="4">Thorax and Abdomen</tissue>
    </source>
</reference>
<name>A0A6J0BLS1_NEOLC</name>
<dbReference type="InParanoid" id="A0A6J0BLS1"/>
<dbReference type="PANTHER" id="PTHR11200:SF275">
    <property type="entry name" value="LD06095P"/>
    <property type="match status" value="1"/>
</dbReference>
<dbReference type="GO" id="GO:0001726">
    <property type="term" value="C:ruffle"/>
    <property type="evidence" value="ECO:0007669"/>
    <property type="project" value="TreeGrafter"/>
</dbReference>
<accession>A0A6J0BLS1</accession>
<feature type="domain" description="Inositol polyphosphate-related phosphatase" evidence="2">
    <location>
        <begin position="6"/>
        <end position="313"/>
    </location>
</feature>
<dbReference type="Pfam" id="PF17751">
    <property type="entry name" value="SKICH"/>
    <property type="match status" value="1"/>
</dbReference>
<dbReference type="SMART" id="SM00128">
    <property type="entry name" value="IPPc"/>
    <property type="match status" value="1"/>
</dbReference>
<evidence type="ECO:0000313" key="4">
    <source>
        <dbReference type="RefSeq" id="XP_015515197.1"/>
    </source>
</evidence>